<protein>
    <recommendedName>
        <fullName evidence="4">Nudix hydrolase domain-containing protein</fullName>
    </recommendedName>
</protein>
<evidence type="ECO:0000313" key="3">
    <source>
        <dbReference type="Proteomes" id="UP000199126"/>
    </source>
</evidence>
<keyword evidence="3" id="KW-1185">Reference proteome</keyword>
<reference evidence="3" key="1">
    <citation type="submission" date="2016-10" db="EMBL/GenBank/DDBJ databases">
        <authorList>
            <person name="Varghese N."/>
            <person name="Submissions S."/>
        </authorList>
    </citation>
    <scope>NUCLEOTIDE SEQUENCE [LARGE SCALE GENOMIC DNA]</scope>
    <source>
        <strain evidence="3">CGMCC 1.10121</strain>
    </source>
</reference>
<keyword evidence="1" id="KW-0812">Transmembrane</keyword>
<dbReference type="EMBL" id="FODV01000003">
    <property type="protein sequence ID" value="SEO57350.1"/>
    <property type="molecule type" value="Genomic_DNA"/>
</dbReference>
<dbReference type="SUPFAM" id="SSF55811">
    <property type="entry name" value="Nudix"/>
    <property type="match status" value="1"/>
</dbReference>
<dbReference type="OrthoDB" id="195398at2157"/>
<keyword evidence="1" id="KW-1133">Transmembrane helix</keyword>
<evidence type="ECO:0000256" key="1">
    <source>
        <dbReference type="SAM" id="Phobius"/>
    </source>
</evidence>
<dbReference type="Proteomes" id="UP000199126">
    <property type="component" value="Unassembled WGS sequence"/>
</dbReference>
<feature type="transmembrane region" description="Helical" evidence="1">
    <location>
        <begin position="32"/>
        <end position="54"/>
    </location>
</feature>
<keyword evidence="1" id="KW-0472">Membrane</keyword>
<dbReference type="RefSeq" id="WP_089822564.1">
    <property type="nucleotide sequence ID" value="NZ_FODV01000003.1"/>
</dbReference>
<evidence type="ECO:0008006" key="4">
    <source>
        <dbReference type="Google" id="ProtNLM"/>
    </source>
</evidence>
<dbReference type="InterPro" id="IPR015797">
    <property type="entry name" value="NUDIX_hydrolase-like_dom_sf"/>
</dbReference>
<organism evidence="2 3">
    <name type="scientific">Halogranum amylolyticum</name>
    <dbReference type="NCBI Taxonomy" id="660520"/>
    <lineage>
        <taxon>Archaea</taxon>
        <taxon>Methanobacteriati</taxon>
        <taxon>Methanobacteriota</taxon>
        <taxon>Stenosarchaea group</taxon>
        <taxon>Halobacteria</taxon>
        <taxon>Halobacteriales</taxon>
        <taxon>Haloferacaceae</taxon>
    </lineage>
</organism>
<sequence>MDSLSDPNALRTRSDVAFSEERTVDDREGFDYFAAIGGLVVVGITNHTGAVLLMDSPDGWRLPYGPVADDEDWLAAGRRLGETLTDAKIAVDRVERVKRVTHSTKGDDREATSYDVVLRMRPVEGEPLGVDPTFGPWDELETEWFDAVPDDAHWDHDDAVDDIRLFVD</sequence>
<name>A0A1H8QT05_9EURY</name>
<dbReference type="Gene3D" id="3.90.79.10">
    <property type="entry name" value="Nucleoside Triphosphate Pyrophosphohydrolase"/>
    <property type="match status" value="1"/>
</dbReference>
<gene>
    <name evidence="2" type="ORF">SAMN04487948_103298</name>
</gene>
<dbReference type="AlphaFoldDB" id="A0A1H8QT05"/>
<accession>A0A1H8QT05</accession>
<proteinExistence type="predicted"/>
<evidence type="ECO:0000313" key="2">
    <source>
        <dbReference type="EMBL" id="SEO57350.1"/>
    </source>
</evidence>